<dbReference type="EMBL" id="KI392060">
    <property type="protein sequence ID" value="ERN20294.1"/>
    <property type="molecule type" value="Genomic_DNA"/>
</dbReference>
<dbReference type="OMA" id="MLALPQW"/>
<dbReference type="FunFam" id="3.40.50.2000:FF:000019">
    <property type="entry name" value="Glycosyltransferase"/>
    <property type="match status" value="1"/>
</dbReference>
<accession>U5DCN3</accession>
<dbReference type="KEGG" id="atr:18448704"/>
<keyword evidence="4" id="KW-1185">Reference proteome</keyword>
<keyword evidence="2" id="KW-0808">Transferase</keyword>
<dbReference type="eggNOG" id="KOG1192">
    <property type="taxonomic scope" value="Eukaryota"/>
</dbReference>
<organism evidence="3 4">
    <name type="scientific">Amborella trichopoda</name>
    <dbReference type="NCBI Taxonomy" id="13333"/>
    <lineage>
        <taxon>Eukaryota</taxon>
        <taxon>Viridiplantae</taxon>
        <taxon>Streptophyta</taxon>
        <taxon>Embryophyta</taxon>
        <taxon>Tracheophyta</taxon>
        <taxon>Spermatophyta</taxon>
        <taxon>Magnoliopsida</taxon>
        <taxon>Amborellales</taxon>
        <taxon>Amborellaceae</taxon>
        <taxon>Amborella</taxon>
    </lineage>
</organism>
<dbReference type="InterPro" id="IPR002213">
    <property type="entry name" value="UDP_glucos_trans"/>
</dbReference>
<dbReference type="HOGENOM" id="CLU_001724_0_1_1"/>
<dbReference type="GO" id="GO:0080044">
    <property type="term" value="F:quercetin 7-O-glucosyltransferase activity"/>
    <property type="evidence" value="ECO:0000318"/>
    <property type="project" value="GO_Central"/>
</dbReference>
<name>U5DCN3_AMBTC</name>
<dbReference type="Proteomes" id="UP000017836">
    <property type="component" value="Unassembled WGS sequence"/>
</dbReference>
<evidence type="ECO:0000313" key="3">
    <source>
        <dbReference type="EMBL" id="ERN20294.1"/>
    </source>
</evidence>
<dbReference type="Pfam" id="PF00201">
    <property type="entry name" value="UDPGT"/>
    <property type="match status" value="1"/>
</dbReference>
<evidence type="ECO:0000313" key="4">
    <source>
        <dbReference type="Proteomes" id="UP000017836"/>
    </source>
</evidence>
<dbReference type="GO" id="GO:0080043">
    <property type="term" value="F:quercetin 3-O-glucosyltransferase activity"/>
    <property type="evidence" value="ECO:0000318"/>
    <property type="project" value="GO_Central"/>
</dbReference>
<dbReference type="CDD" id="cd03784">
    <property type="entry name" value="GT1_Gtf-like"/>
    <property type="match status" value="1"/>
</dbReference>
<gene>
    <name evidence="3" type="ORF">AMTR_s00066p00177000</name>
</gene>
<evidence type="ECO:0008006" key="5">
    <source>
        <dbReference type="Google" id="ProtNLM"/>
    </source>
</evidence>
<dbReference type="AlphaFoldDB" id="U5DCN3"/>
<dbReference type="Gramene" id="ERN20294">
    <property type="protein sequence ID" value="ERN20294"/>
    <property type="gene ID" value="AMTR_s00066p00177000"/>
</dbReference>
<protein>
    <recommendedName>
        <fullName evidence="5">Glycosyltransferase</fullName>
    </recommendedName>
</protein>
<dbReference type="PANTHER" id="PTHR11926">
    <property type="entry name" value="GLUCOSYL/GLUCURONOSYL TRANSFERASES"/>
    <property type="match status" value="1"/>
</dbReference>
<dbReference type="OrthoDB" id="5835829at2759"/>
<dbReference type="SUPFAM" id="SSF53756">
    <property type="entry name" value="UDP-Glycosyltransferase/glycogen phosphorylase"/>
    <property type="match status" value="1"/>
</dbReference>
<comment type="similarity">
    <text evidence="1">Belongs to the UDP-glycosyltransferase family.</text>
</comment>
<sequence length="473" mass="52886">MEVEKGRGGHVLVLPYPTQGHINPMLQFSRRLTHKGLRVTLVITIQNLQEMRASNPSDPAFLDIEHISDGFDDGLPVDFKLDTYVDSLKRVGSQTLDSLLTRLGAEGVRPLCVIYDSFLPWALDVAHAHGILGAAFHTQSIAINTLYLLHHDKFSDKKTDITTPISVPGMPILESSDLPSYMSEPELYPAYLKMVVLDQLSNMDQADFVLANSFDSLEGELSRELAKAFPLKMIGPAVPSVYLDNMIADDKGSDADLYKAVNCLGWLDERPVRSTVYVSFGSLVGMPKEQMEEIAWGLHASKRFFVWVVRTLPRHLEGRNLLPKGFSEATKDRGLVVSWCPQLEVLSHRAVACFWTHCGWNSTLEGLSLGVPMVAMPQWTDQLTNAKFVSDVWRVGMRPKADNRGIVGREEVERCLREAMEGETAAEMRRNAERWSELAKEALDEGGSSDRNINEFVATVCFRQVRHSCCIGH</sequence>
<proteinExistence type="inferred from homology"/>
<dbReference type="Gene3D" id="3.40.50.2000">
    <property type="entry name" value="Glycogen Phosphorylase B"/>
    <property type="match status" value="2"/>
</dbReference>
<dbReference type="GO" id="GO:0005737">
    <property type="term" value="C:cytoplasm"/>
    <property type="evidence" value="ECO:0000318"/>
    <property type="project" value="GO_Central"/>
</dbReference>
<evidence type="ECO:0000256" key="1">
    <source>
        <dbReference type="ARBA" id="ARBA00009995"/>
    </source>
</evidence>
<evidence type="ECO:0000256" key="2">
    <source>
        <dbReference type="ARBA" id="ARBA00022679"/>
    </source>
</evidence>
<reference evidence="4" key="1">
    <citation type="journal article" date="2013" name="Science">
        <title>The Amborella genome and the evolution of flowering plants.</title>
        <authorList>
            <consortium name="Amborella Genome Project"/>
        </authorList>
    </citation>
    <scope>NUCLEOTIDE SEQUENCE [LARGE SCALE GENOMIC DNA]</scope>
</reference>
<dbReference type="PANTHER" id="PTHR11926:SF1553">
    <property type="entry name" value="GLYCOSYLTRANSFERASE"/>
    <property type="match status" value="1"/>
</dbReference>